<dbReference type="OrthoDB" id="3029099at2759"/>
<dbReference type="GO" id="GO:0060237">
    <property type="term" value="P:regulation of fungal-type cell wall organization"/>
    <property type="evidence" value="ECO:0007669"/>
    <property type="project" value="TreeGrafter"/>
</dbReference>
<evidence type="ECO:0000256" key="1">
    <source>
        <dbReference type="ARBA" id="ARBA00022679"/>
    </source>
</evidence>
<accession>A0A0C3FV02</accession>
<evidence type="ECO:0000259" key="7">
    <source>
        <dbReference type="PROSITE" id="PS50011"/>
    </source>
</evidence>
<gene>
    <name evidence="8" type="ORF">PILCRDRAFT_62623</name>
</gene>
<dbReference type="InParanoid" id="A0A0C3FV02"/>
<dbReference type="Proteomes" id="UP000054166">
    <property type="component" value="Unassembled WGS sequence"/>
</dbReference>
<proteinExistence type="inferred from homology"/>
<dbReference type="STRING" id="765440.A0A0C3FV02"/>
<feature type="domain" description="Protein kinase" evidence="7">
    <location>
        <begin position="1"/>
        <end position="114"/>
    </location>
</feature>
<evidence type="ECO:0000256" key="4">
    <source>
        <dbReference type="ARBA" id="ARBA00022840"/>
    </source>
</evidence>
<dbReference type="GO" id="GO:0005524">
    <property type="term" value="F:ATP binding"/>
    <property type="evidence" value="ECO:0007669"/>
    <property type="project" value="UniProtKB-KW"/>
</dbReference>
<dbReference type="InterPro" id="IPR000719">
    <property type="entry name" value="Prot_kinase_dom"/>
</dbReference>
<protein>
    <recommendedName>
        <fullName evidence="6">mitogen-activated protein kinase kinase</fullName>
        <ecNumber evidence="6">2.7.12.2</ecNumber>
    </recommendedName>
</protein>
<feature type="non-terminal residue" evidence="8">
    <location>
        <position position="1"/>
    </location>
</feature>
<keyword evidence="1" id="KW-0808">Transferase</keyword>
<evidence type="ECO:0000256" key="3">
    <source>
        <dbReference type="ARBA" id="ARBA00022777"/>
    </source>
</evidence>
<reference evidence="9" key="2">
    <citation type="submission" date="2015-01" db="EMBL/GenBank/DDBJ databases">
        <title>Evolutionary Origins and Diversification of the Mycorrhizal Mutualists.</title>
        <authorList>
            <consortium name="DOE Joint Genome Institute"/>
            <consortium name="Mycorrhizal Genomics Consortium"/>
            <person name="Kohler A."/>
            <person name="Kuo A."/>
            <person name="Nagy L.G."/>
            <person name="Floudas D."/>
            <person name="Copeland A."/>
            <person name="Barry K.W."/>
            <person name="Cichocki N."/>
            <person name="Veneault-Fourrey C."/>
            <person name="LaButti K."/>
            <person name="Lindquist E.A."/>
            <person name="Lipzen A."/>
            <person name="Lundell T."/>
            <person name="Morin E."/>
            <person name="Murat C."/>
            <person name="Riley R."/>
            <person name="Ohm R."/>
            <person name="Sun H."/>
            <person name="Tunlid A."/>
            <person name="Henrissat B."/>
            <person name="Grigoriev I.V."/>
            <person name="Hibbett D.S."/>
            <person name="Martin F."/>
        </authorList>
    </citation>
    <scope>NUCLEOTIDE SEQUENCE [LARGE SCALE GENOMIC DNA]</scope>
    <source>
        <strain evidence="9">F 1598</strain>
    </source>
</reference>
<dbReference type="Pfam" id="PF00069">
    <property type="entry name" value="Pkinase"/>
    <property type="match status" value="1"/>
</dbReference>
<dbReference type="AlphaFoldDB" id="A0A0C3FV02"/>
<organism evidence="8 9">
    <name type="scientific">Piloderma croceum (strain F 1598)</name>
    <dbReference type="NCBI Taxonomy" id="765440"/>
    <lineage>
        <taxon>Eukaryota</taxon>
        <taxon>Fungi</taxon>
        <taxon>Dikarya</taxon>
        <taxon>Basidiomycota</taxon>
        <taxon>Agaricomycotina</taxon>
        <taxon>Agaricomycetes</taxon>
        <taxon>Agaricomycetidae</taxon>
        <taxon>Atheliales</taxon>
        <taxon>Atheliaceae</taxon>
        <taxon>Piloderma</taxon>
    </lineage>
</organism>
<dbReference type="InterPro" id="IPR011009">
    <property type="entry name" value="Kinase-like_dom_sf"/>
</dbReference>
<evidence type="ECO:0000256" key="2">
    <source>
        <dbReference type="ARBA" id="ARBA00022741"/>
    </source>
</evidence>
<dbReference type="PANTHER" id="PTHR48013">
    <property type="entry name" value="DUAL SPECIFICITY MITOGEN-ACTIVATED PROTEIN KINASE KINASE 5-RELATED"/>
    <property type="match status" value="1"/>
</dbReference>
<dbReference type="GO" id="GO:0004708">
    <property type="term" value="F:MAP kinase kinase activity"/>
    <property type="evidence" value="ECO:0007669"/>
    <property type="project" value="UniProtKB-EC"/>
</dbReference>
<dbReference type="GO" id="GO:0000196">
    <property type="term" value="P:cell integrity MAPK cascade"/>
    <property type="evidence" value="ECO:0007669"/>
    <property type="project" value="TreeGrafter"/>
</dbReference>
<sequence length="114" mass="12383">TGTDVGLLLEYCPGRSLAAIVERMADRHGNGWVEEAVVGRLAEGVLQGLVFLASKEVAHTGIQPSNLLLSREGIIKLSEFVSHEPLGAWVSVGVYIAVSRFICLQSRISLFRHL</sequence>
<reference evidence="8 9" key="1">
    <citation type="submission" date="2014-04" db="EMBL/GenBank/DDBJ databases">
        <authorList>
            <consortium name="DOE Joint Genome Institute"/>
            <person name="Kuo A."/>
            <person name="Tarkka M."/>
            <person name="Buscot F."/>
            <person name="Kohler A."/>
            <person name="Nagy L.G."/>
            <person name="Floudas D."/>
            <person name="Copeland A."/>
            <person name="Barry K.W."/>
            <person name="Cichocki N."/>
            <person name="Veneault-Fourrey C."/>
            <person name="LaButti K."/>
            <person name="Lindquist E.A."/>
            <person name="Lipzen A."/>
            <person name="Lundell T."/>
            <person name="Morin E."/>
            <person name="Murat C."/>
            <person name="Sun H."/>
            <person name="Tunlid A."/>
            <person name="Henrissat B."/>
            <person name="Grigoriev I.V."/>
            <person name="Hibbett D.S."/>
            <person name="Martin F."/>
            <person name="Nordberg H.P."/>
            <person name="Cantor M.N."/>
            <person name="Hua S.X."/>
        </authorList>
    </citation>
    <scope>NUCLEOTIDE SEQUENCE [LARGE SCALE GENOMIC DNA]</scope>
    <source>
        <strain evidence="8 9">F 1598</strain>
    </source>
</reference>
<dbReference type="HOGENOM" id="CLU_2127002_0_0_1"/>
<dbReference type="EC" id="2.7.12.2" evidence="6"/>
<keyword evidence="9" id="KW-1185">Reference proteome</keyword>
<dbReference type="Gene3D" id="1.10.510.10">
    <property type="entry name" value="Transferase(Phosphotransferase) domain 1"/>
    <property type="match status" value="1"/>
</dbReference>
<dbReference type="EMBL" id="KN832977">
    <property type="protein sequence ID" value="KIM88230.1"/>
    <property type="molecule type" value="Genomic_DNA"/>
</dbReference>
<dbReference type="PROSITE" id="PS50011">
    <property type="entry name" value="PROTEIN_KINASE_DOM"/>
    <property type="match status" value="1"/>
</dbReference>
<keyword evidence="3" id="KW-0418">Kinase</keyword>
<evidence type="ECO:0000256" key="6">
    <source>
        <dbReference type="ARBA" id="ARBA00038999"/>
    </source>
</evidence>
<evidence type="ECO:0000256" key="5">
    <source>
        <dbReference type="ARBA" id="ARBA00038035"/>
    </source>
</evidence>
<evidence type="ECO:0000313" key="8">
    <source>
        <dbReference type="EMBL" id="KIM88230.1"/>
    </source>
</evidence>
<comment type="similarity">
    <text evidence="5">Belongs to the protein kinase superfamily. STE Ser/Thr protein kinase family. MAP kinase kinase subfamily.</text>
</comment>
<dbReference type="SUPFAM" id="SSF56112">
    <property type="entry name" value="Protein kinase-like (PK-like)"/>
    <property type="match status" value="1"/>
</dbReference>
<name>A0A0C3FV02_PILCF</name>
<dbReference type="PANTHER" id="PTHR48013:SF6">
    <property type="entry name" value="MAP KINASE KINASE MKK1_SSP32-RELATED"/>
    <property type="match status" value="1"/>
</dbReference>
<keyword evidence="2" id="KW-0547">Nucleotide-binding</keyword>
<keyword evidence="4" id="KW-0067">ATP-binding</keyword>
<evidence type="ECO:0000313" key="9">
    <source>
        <dbReference type="Proteomes" id="UP000054166"/>
    </source>
</evidence>